<organism evidence="2 3">
    <name type="scientific">Batillaria attramentaria</name>
    <dbReference type="NCBI Taxonomy" id="370345"/>
    <lineage>
        <taxon>Eukaryota</taxon>
        <taxon>Metazoa</taxon>
        <taxon>Spiralia</taxon>
        <taxon>Lophotrochozoa</taxon>
        <taxon>Mollusca</taxon>
        <taxon>Gastropoda</taxon>
        <taxon>Caenogastropoda</taxon>
        <taxon>Sorbeoconcha</taxon>
        <taxon>Cerithioidea</taxon>
        <taxon>Batillariidae</taxon>
        <taxon>Batillaria</taxon>
    </lineage>
</organism>
<evidence type="ECO:0000313" key="2">
    <source>
        <dbReference type="EMBL" id="KAK7503068.1"/>
    </source>
</evidence>
<proteinExistence type="predicted"/>
<dbReference type="AlphaFoldDB" id="A0ABD0LV22"/>
<dbReference type="Proteomes" id="UP001519460">
    <property type="component" value="Unassembled WGS sequence"/>
</dbReference>
<reference evidence="2 3" key="1">
    <citation type="journal article" date="2023" name="Sci. Data">
        <title>Genome assembly of the Korean intertidal mud-creeper Batillaria attramentaria.</title>
        <authorList>
            <person name="Patra A.K."/>
            <person name="Ho P.T."/>
            <person name="Jun S."/>
            <person name="Lee S.J."/>
            <person name="Kim Y."/>
            <person name="Won Y.J."/>
        </authorList>
    </citation>
    <scope>NUCLEOTIDE SEQUENCE [LARGE SCALE GENOMIC DNA]</scope>
    <source>
        <strain evidence="2">Wonlab-2016</strain>
    </source>
</reference>
<gene>
    <name evidence="2" type="ORF">BaRGS_00005694</name>
</gene>
<dbReference type="EMBL" id="JACVVK020000022">
    <property type="protein sequence ID" value="KAK7503068.1"/>
    <property type="molecule type" value="Genomic_DNA"/>
</dbReference>
<comment type="caution">
    <text evidence="2">The sequence shown here is derived from an EMBL/GenBank/DDBJ whole genome shotgun (WGS) entry which is preliminary data.</text>
</comment>
<evidence type="ECO:0000313" key="3">
    <source>
        <dbReference type="Proteomes" id="UP001519460"/>
    </source>
</evidence>
<keyword evidence="3" id="KW-1185">Reference proteome</keyword>
<evidence type="ECO:0000256" key="1">
    <source>
        <dbReference type="SAM" id="MobiDB-lite"/>
    </source>
</evidence>
<feature type="region of interest" description="Disordered" evidence="1">
    <location>
        <begin position="15"/>
        <end position="34"/>
    </location>
</feature>
<protein>
    <submittedName>
        <fullName evidence="2">Uncharacterized protein</fullName>
    </submittedName>
</protein>
<name>A0ABD0LV22_9CAEN</name>
<sequence length="93" mass="10415">MTDAGSRITGHRVYSVSQHTQNVPQNSSQLSVPNNSSSVYVVTKNRQALLSVCYQRRADLRLAVGSCVYKAQHSFYSRHFAEYTDARIMGIGF</sequence>
<feature type="compositionally biased region" description="Low complexity" evidence="1">
    <location>
        <begin position="24"/>
        <end position="34"/>
    </location>
</feature>
<accession>A0ABD0LV22</accession>